<organism evidence="5 6">
    <name type="scientific">Falsibacillus albus</name>
    <dbReference type="NCBI Taxonomy" id="2478915"/>
    <lineage>
        <taxon>Bacteria</taxon>
        <taxon>Bacillati</taxon>
        <taxon>Bacillota</taxon>
        <taxon>Bacilli</taxon>
        <taxon>Bacillales</taxon>
        <taxon>Bacillaceae</taxon>
        <taxon>Falsibacillus</taxon>
    </lineage>
</organism>
<dbReference type="Pfam" id="PF14689">
    <property type="entry name" value="SPOB_a"/>
    <property type="match status" value="1"/>
</dbReference>
<dbReference type="Gene3D" id="3.30.565.30">
    <property type="entry name" value="Sporulation initiation phosphotransferase B (SpoOB), C-terminal domain"/>
    <property type="match status" value="1"/>
</dbReference>
<dbReference type="SUPFAM" id="SSF55890">
    <property type="entry name" value="Sporulation response regulatory protein Spo0B"/>
    <property type="match status" value="1"/>
</dbReference>
<evidence type="ECO:0000259" key="4">
    <source>
        <dbReference type="SMART" id="SM01317"/>
    </source>
</evidence>
<gene>
    <name evidence="5" type="ORF">D9X91_01385</name>
</gene>
<dbReference type="InterPro" id="IPR016120">
    <property type="entry name" value="Sig_transdc_His_kin_SpoOB"/>
</dbReference>
<evidence type="ECO:0000313" key="6">
    <source>
        <dbReference type="Proteomes" id="UP000276770"/>
    </source>
</evidence>
<evidence type="ECO:0000256" key="2">
    <source>
        <dbReference type="ARBA" id="ARBA00022679"/>
    </source>
</evidence>
<evidence type="ECO:0000313" key="5">
    <source>
        <dbReference type="EMBL" id="RLQ98070.1"/>
    </source>
</evidence>
<dbReference type="Pfam" id="PF14682">
    <property type="entry name" value="SPOB_ab"/>
    <property type="match status" value="1"/>
</dbReference>
<dbReference type="AlphaFoldDB" id="A0A3L7K5F4"/>
<protein>
    <submittedName>
        <fullName evidence="5">Sporulation protein</fullName>
    </submittedName>
</protein>
<dbReference type="Proteomes" id="UP000276770">
    <property type="component" value="Unassembled WGS sequence"/>
</dbReference>
<feature type="domain" description="Sporulation initiation phosphotransferase B C-terminal" evidence="4">
    <location>
        <begin position="73"/>
        <end position="181"/>
    </location>
</feature>
<dbReference type="Gene3D" id="1.10.287.130">
    <property type="match status" value="1"/>
</dbReference>
<evidence type="ECO:0000256" key="3">
    <source>
        <dbReference type="ARBA" id="ARBA00022777"/>
    </source>
</evidence>
<dbReference type="InterPro" id="IPR039506">
    <property type="entry name" value="SPOB_a"/>
</dbReference>
<dbReference type="GO" id="GO:0000155">
    <property type="term" value="F:phosphorelay sensor kinase activity"/>
    <property type="evidence" value="ECO:0007669"/>
    <property type="project" value="InterPro"/>
</dbReference>
<keyword evidence="1" id="KW-0597">Phosphoprotein</keyword>
<dbReference type="EMBL" id="RCVZ01000001">
    <property type="protein sequence ID" value="RLQ98070.1"/>
    <property type="molecule type" value="Genomic_DNA"/>
</dbReference>
<keyword evidence="3" id="KW-0418">Kinase</keyword>
<reference evidence="5 6" key="1">
    <citation type="submission" date="2018-10" db="EMBL/GenBank/DDBJ databases">
        <title>Falsibacillus sp. genome draft.</title>
        <authorList>
            <person name="Shi S."/>
        </authorList>
    </citation>
    <scope>NUCLEOTIDE SEQUENCE [LARGE SCALE GENOMIC DNA]</scope>
    <source>
        <strain evidence="5 6">GY 10110</strain>
    </source>
</reference>
<proteinExistence type="predicted"/>
<evidence type="ECO:0000256" key="1">
    <source>
        <dbReference type="ARBA" id="ARBA00022553"/>
    </source>
</evidence>
<keyword evidence="2" id="KW-0808">Transferase</keyword>
<dbReference type="InterPro" id="IPR016122">
    <property type="entry name" value="SpoOB_C"/>
</dbReference>
<accession>A0A3L7K5F4</accession>
<sequence>MKKPCLILLIRSAGMNTNWTVVEVLRHARHDWMNKLQLIKGNLALNRPERAQQIIEEIVLEAQQESRLSNLKLTKFATLLLTFNWENHFFSIDYDIIDQSFLNELDDDALYDWFITFFRLLDEAVVPYQDHQLSITIKDSHESAKFFLDFGGILKNDQLVLEWLESQNRIIMEHWDKEQFAFHIHF</sequence>
<dbReference type="InterPro" id="IPR037100">
    <property type="entry name" value="Spo0B_C_sf"/>
</dbReference>
<dbReference type="SMART" id="SM01317">
    <property type="entry name" value="SPOB_ab"/>
    <property type="match status" value="1"/>
</dbReference>
<comment type="caution">
    <text evidence="5">The sequence shown here is derived from an EMBL/GenBank/DDBJ whole genome shotgun (WGS) entry which is preliminary data.</text>
</comment>
<name>A0A3L7K5F4_9BACI</name>
<keyword evidence="6" id="KW-1185">Reference proteome</keyword>